<comment type="caution">
    <text evidence="2">The sequence shown here is derived from an EMBL/GenBank/DDBJ whole genome shotgun (WGS) entry which is preliminary data.</text>
</comment>
<dbReference type="RefSeq" id="WP_377049994.1">
    <property type="nucleotide sequence ID" value="NZ_JBHLVZ010000017.1"/>
</dbReference>
<dbReference type="Proteomes" id="UP001589789">
    <property type="component" value="Unassembled WGS sequence"/>
</dbReference>
<reference evidence="2 3" key="1">
    <citation type="submission" date="2024-09" db="EMBL/GenBank/DDBJ databases">
        <authorList>
            <person name="Sun Q."/>
            <person name="Mori K."/>
        </authorList>
    </citation>
    <scope>NUCLEOTIDE SEQUENCE [LARGE SCALE GENOMIC DNA]</scope>
    <source>
        <strain evidence="2 3">CCM 7468</strain>
    </source>
</reference>
<organism evidence="2 3">
    <name type="scientific">Muricoccus vinaceus</name>
    <dbReference type="NCBI Taxonomy" id="424704"/>
    <lineage>
        <taxon>Bacteria</taxon>
        <taxon>Pseudomonadati</taxon>
        <taxon>Pseudomonadota</taxon>
        <taxon>Alphaproteobacteria</taxon>
        <taxon>Acetobacterales</taxon>
        <taxon>Roseomonadaceae</taxon>
        <taxon>Muricoccus</taxon>
    </lineage>
</organism>
<dbReference type="EMBL" id="JBHLVZ010000017">
    <property type="protein sequence ID" value="MFC0385851.1"/>
    <property type="molecule type" value="Genomic_DNA"/>
</dbReference>
<evidence type="ECO:0000313" key="3">
    <source>
        <dbReference type="Proteomes" id="UP001589789"/>
    </source>
</evidence>
<proteinExistence type="predicted"/>
<protein>
    <submittedName>
        <fullName evidence="2">Uncharacterized protein</fullName>
    </submittedName>
</protein>
<feature type="non-terminal residue" evidence="2">
    <location>
        <position position="1"/>
    </location>
</feature>
<evidence type="ECO:0000256" key="1">
    <source>
        <dbReference type="SAM" id="MobiDB-lite"/>
    </source>
</evidence>
<evidence type="ECO:0000313" key="2">
    <source>
        <dbReference type="EMBL" id="MFC0385851.1"/>
    </source>
</evidence>
<keyword evidence="3" id="KW-1185">Reference proteome</keyword>
<gene>
    <name evidence="2" type="ORF">ACFFIC_09840</name>
</gene>
<name>A0ABV6IQF8_9PROT</name>
<feature type="region of interest" description="Disordered" evidence="1">
    <location>
        <begin position="1"/>
        <end position="29"/>
    </location>
</feature>
<sequence length="68" mass="7103">RATTANWPTSSGKPGQPGSGGQTLSLPFKGQGALPDAVIVDQSYRHQLRRPNIMDVLSASLVLGQSVS</sequence>
<accession>A0ABV6IQF8</accession>